<sequence>IKEIRRQNALNAIALNKGFDSLTVDSPCDPATQANACVNQQFAQCVGGKFILTSCGAELVCAAVPLVNKSGTSIICDNAADRDARIKDALGASGPAPTPTPKPTEP</sequence>
<dbReference type="Proteomes" id="UP000789831">
    <property type="component" value="Unassembled WGS sequence"/>
</dbReference>
<reference evidence="2" key="1">
    <citation type="submission" date="2021-06" db="EMBL/GenBank/DDBJ databases">
        <authorList>
            <person name="Kallberg Y."/>
            <person name="Tangrot J."/>
            <person name="Rosling A."/>
        </authorList>
    </citation>
    <scope>NUCLEOTIDE SEQUENCE</scope>
    <source>
        <strain evidence="2">MT106</strain>
    </source>
</reference>
<proteinExistence type="predicted"/>
<name>A0A9N9HS01_9GLOM</name>
<feature type="non-terminal residue" evidence="2">
    <location>
        <position position="1"/>
    </location>
</feature>
<evidence type="ECO:0000313" key="3">
    <source>
        <dbReference type="Proteomes" id="UP000789831"/>
    </source>
</evidence>
<evidence type="ECO:0000256" key="1">
    <source>
        <dbReference type="SAM" id="MobiDB-lite"/>
    </source>
</evidence>
<feature type="non-terminal residue" evidence="2">
    <location>
        <position position="106"/>
    </location>
</feature>
<keyword evidence="3" id="KW-1185">Reference proteome</keyword>
<protein>
    <submittedName>
        <fullName evidence="2">3796_t:CDS:1</fullName>
    </submittedName>
</protein>
<accession>A0A9N9HS01</accession>
<feature type="compositionally biased region" description="Pro residues" evidence="1">
    <location>
        <begin position="96"/>
        <end position="106"/>
    </location>
</feature>
<evidence type="ECO:0000313" key="2">
    <source>
        <dbReference type="EMBL" id="CAG8702411.1"/>
    </source>
</evidence>
<dbReference type="EMBL" id="CAJVPL010018590">
    <property type="protein sequence ID" value="CAG8702411.1"/>
    <property type="molecule type" value="Genomic_DNA"/>
</dbReference>
<organism evidence="2 3">
    <name type="scientific">Ambispora gerdemannii</name>
    <dbReference type="NCBI Taxonomy" id="144530"/>
    <lineage>
        <taxon>Eukaryota</taxon>
        <taxon>Fungi</taxon>
        <taxon>Fungi incertae sedis</taxon>
        <taxon>Mucoromycota</taxon>
        <taxon>Glomeromycotina</taxon>
        <taxon>Glomeromycetes</taxon>
        <taxon>Archaeosporales</taxon>
        <taxon>Ambisporaceae</taxon>
        <taxon>Ambispora</taxon>
    </lineage>
</organism>
<gene>
    <name evidence="2" type="ORF">AGERDE_LOCUS13576</name>
</gene>
<dbReference type="OrthoDB" id="2362516at2759"/>
<dbReference type="AlphaFoldDB" id="A0A9N9HS01"/>
<feature type="region of interest" description="Disordered" evidence="1">
    <location>
        <begin position="87"/>
        <end position="106"/>
    </location>
</feature>
<comment type="caution">
    <text evidence="2">The sequence shown here is derived from an EMBL/GenBank/DDBJ whole genome shotgun (WGS) entry which is preliminary data.</text>
</comment>